<organism evidence="4 5">
    <name type="scientific">Spirosoma telluris</name>
    <dbReference type="NCBI Taxonomy" id="2183553"/>
    <lineage>
        <taxon>Bacteria</taxon>
        <taxon>Pseudomonadati</taxon>
        <taxon>Bacteroidota</taxon>
        <taxon>Cytophagia</taxon>
        <taxon>Cytophagales</taxon>
        <taxon>Cytophagaceae</taxon>
        <taxon>Spirosoma</taxon>
    </lineage>
</organism>
<comment type="caution">
    <text evidence="4">The sequence shown here is derived from an EMBL/GenBank/DDBJ whole genome shotgun (WGS) entry which is preliminary data.</text>
</comment>
<dbReference type="OrthoDB" id="646623at2"/>
<evidence type="ECO:0000313" key="5">
    <source>
        <dbReference type="Proteomes" id="UP000249016"/>
    </source>
</evidence>
<dbReference type="PANTHER" id="PTHR48111:SF69">
    <property type="entry name" value="RESPONSE REGULATOR RECEIVER"/>
    <property type="match status" value="1"/>
</dbReference>
<feature type="modified residue" description="4-aspartylphosphate" evidence="2">
    <location>
        <position position="57"/>
    </location>
</feature>
<dbReference type="Proteomes" id="UP000249016">
    <property type="component" value="Unassembled WGS sequence"/>
</dbReference>
<accession>A0A327NXY7</accession>
<dbReference type="InterPro" id="IPR011006">
    <property type="entry name" value="CheY-like_superfamily"/>
</dbReference>
<name>A0A327NXY7_9BACT</name>
<evidence type="ECO:0000259" key="3">
    <source>
        <dbReference type="PROSITE" id="PS50110"/>
    </source>
</evidence>
<dbReference type="GO" id="GO:0032993">
    <property type="term" value="C:protein-DNA complex"/>
    <property type="evidence" value="ECO:0007669"/>
    <property type="project" value="TreeGrafter"/>
</dbReference>
<evidence type="ECO:0000256" key="2">
    <source>
        <dbReference type="PROSITE-ProRule" id="PRU00169"/>
    </source>
</evidence>
<dbReference type="GO" id="GO:0006355">
    <property type="term" value="P:regulation of DNA-templated transcription"/>
    <property type="evidence" value="ECO:0007669"/>
    <property type="project" value="TreeGrafter"/>
</dbReference>
<dbReference type="GO" id="GO:0005829">
    <property type="term" value="C:cytosol"/>
    <property type="evidence" value="ECO:0007669"/>
    <property type="project" value="TreeGrafter"/>
</dbReference>
<feature type="domain" description="Response regulatory" evidence="3">
    <location>
        <begin position="2"/>
        <end position="117"/>
    </location>
</feature>
<keyword evidence="2" id="KW-0597">Phosphoprotein</keyword>
<dbReference type="AlphaFoldDB" id="A0A327NXY7"/>
<dbReference type="InterPro" id="IPR007492">
    <property type="entry name" value="LytTR_DNA-bd_dom"/>
</dbReference>
<evidence type="ECO:0000256" key="1">
    <source>
        <dbReference type="ARBA" id="ARBA00023125"/>
    </source>
</evidence>
<protein>
    <submittedName>
        <fullName evidence="4">DNA-binding response regulator</fullName>
    </submittedName>
</protein>
<keyword evidence="1 4" id="KW-0238">DNA-binding</keyword>
<dbReference type="SUPFAM" id="SSF52172">
    <property type="entry name" value="CheY-like"/>
    <property type="match status" value="1"/>
</dbReference>
<gene>
    <name evidence="4" type="ORF">HMF3257_33000</name>
</gene>
<dbReference type="InterPro" id="IPR001789">
    <property type="entry name" value="Sig_transdc_resp-reg_receiver"/>
</dbReference>
<reference evidence="4 5" key="1">
    <citation type="submission" date="2018-06" db="EMBL/GenBank/DDBJ databases">
        <title>Spirosoma sp. HMF3257 Genome sequencing and assembly.</title>
        <authorList>
            <person name="Kang H."/>
            <person name="Cha I."/>
            <person name="Kim H."/>
            <person name="Kang J."/>
            <person name="Joh K."/>
        </authorList>
    </citation>
    <scope>NUCLEOTIDE SEQUENCE [LARGE SCALE GENOMIC DNA]</scope>
    <source>
        <strain evidence="4 5">HMF3257</strain>
    </source>
</reference>
<dbReference type="Gene3D" id="3.40.50.2300">
    <property type="match status" value="1"/>
</dbReference>
<evidence type="ECO:0000313" key="4">
    <source>
        <dbReference type="EMBL" id="RAI77758.1"/>
    </source>
</evidence>
<dbReference type="Gene3D" id="2.40.50.1020">
    <property type="entry name" value="LytTr DNA-binding domain"/>
    <property type="match status" value="1"/>
</dbReference>
<dbReference type="Pfam" id="PF04397">
    <property type="entry name" value="LytTR"/>
    <property type="match status" value="1"/>
</dbReference>
<proteinExistence type="predicted"/>
<sequence>MNVLIIEDEALTARRLASLLHEYDPGIHVLAQLPSVAKSVDWFRDSQSIQPDLIFLDIFLEDDLGFSLIEQLNLKIPIIFTTAHDNHALQAFKANSIDYLLKPIDSDELAKALNKFKLVRQPYSESLSEHYVGDQVVKQWSPPAYRDRFMVSVGPKLRSIRTDAIAYFFFENKATYLMPQVGVPISIDYSLDKLGQLVDPGQFFRINRSFLVAISAIQSVHTYSGSKLKVDLQPVARQDVFVSIERVTEFKDWLGR</sequence>
<keyword evidence="5" id="KW-1185">Reference proteome</keyword>
<dbReference type="Pfam" id="PF00072">
    <property type="entry name" value="Response_reg"/>
    <property type="match status" value="1"/>
</dbReference>
<dbReference type="SMART" id="SM00850">
    <property type="entry name" value="LytTR"/>
    <property type="match status" value="1"/>
</dbReference>
<dbReference type="SMART" id="SM00448">
    <property type="entry name" value="REC"/>
    <property type="match status" value="1"/>
</dbReference>
<dbReference type="GO" id="GO:0000976">
    <property type="term" value="F:transcription cis-regulatory region binding"/>
    <property type="evidence" value="ECO:0007669"/>
    <property type="project" value="TreeGrafter"/>
</dbReference>
<dbReference type="EMBL" id="QLII01000001">
    <property type="protein sequence ID" value="RAI77758.1"/>
    <property type="molecule type" value="Genomic_DNA"/>
</dbReference>
<dbReference type="PANTHER" id="PTHR48111">
    <property type="entry name" value="REGULATOR OF RPOS"/>
    <property type="match status" value="1"/>
</dbReference>
<dbReference type="RefSeq" id="WP_111348736.1">
    <property type="nucleotide sequence ID" value="NZ_QLII01000001.1"/>
</dbReference>
<dbReference type="GO" id="GO:0000156">
    <property type="term" value="F:phosphorelay response regulator activity"/>
    <property type="evidence" value="ECO:0007669"/>
    <property type="project" value="TreeGrafter"/>
</dbReference>
<dbReference type="PROSITE" id="PS50110">
    <property type="entry name" value="RESPONSE_REGULATORY"/>
    <property type="match status" value="1"/>
</dbReference>
<dbReference type="InterPro" id="IPR039420">
    <property type="entry name" value="WalR-like"/>
</dbReference>